<keyword evidence="5" id="KW-1185">Reference proteome</keyword>
<feature type="transmembrane region" description="Helical" evidence="1">
    <location>
        <begin position="263"/>
        <end position="288"/>
    </location>
</feature>
<dbReference type="Pfam" id="PF01757">
    <property type="entry name" value="Acyl_transf_3"/>
    <property type="match status" value="1"/>
</dbReference>
<feature type="transmembrane region" description="Helical" evidence="1">
    <location>
        <begin position="309"/>
        <end position="328"/>
    </location>
</feature>
<dbReference type="GO" id="GO:0016020">
    <property type="term" value="C:membrane"/>
    <property type="evidence" value="ECO:0007669"/>
    <property type="project" value="TreeGrafter"/>
</dbReference>
<feature type="transmembrane region" description="Helical" evidence="1">
    <location>
        <begin position="214"/>
        <end position="234"/>
    </location>
</feature>
<feature type="domain" description="Acyltransferase 3" evidence="2">
    <location>
        <begin position="16"/>
        <end position="344"/>
    </location>
</feature>
<evidence type="ECO:0000313" key="4">
    <source>
        <dbReference type="EMBL" id="RCK59701.1"/>
    </source>
</evidence>
<feature type="transmembrane region" description="Helical" evidence="1">
    <location>
        <begin position="154"/>
        <end position="170"/>
    </location>
</feature>
<dbReference type="InterPro" id="IPR050879">
    <property type="entry name" value="Acyltransferase_3"/>
</dbReference>
<feature type="transmembrane region" description="Helical" evidence="1">
    <location>
        <begin position="239"/>
        <end position="257"/>
    </location>
</feature>
<keyword evidence="1" id="KW-1133">Transmembrane helix</keyword>
<dbReference type="Pfam" id="PF19040">
    <property type="entry name" value="SGNH"/>
    <property type="match status" value="1"/>
</dbReference>
<evidence type="ECO:0000259" key="2">
    <source>
        <dbReference type="Pfam" id="PF01757"/>
    </source>
</evidence>
<dbReference type="AlphaFoldDB" id="A0A367Y3T7"/>
<evidence type="ECO:0000313" key="5">
    <source>
        <dbReference type="Proteomes" id="UP000253508"/>
    </source>
</evidence>
<feature type="domain" description="SGNH" evidence="3">
    <location>
        <begin position="465"/>
        <end position="678"/>
    </location>
</feature>
<dbReference type="GO" id="GO:0016747">
    <property type="term" value="F:acyltransferase activity, transferring groups other than amino-acyl groups"/>
    <property type="evidence" value="ECO:0007669"/>
    <property type="project" value="InterPro"/>
</dbReference>
<evidence type="ECO:0000259" key="3">
    <source>
        <dbReference type="Pfam" id="PF19040"/>
    </source>
</evidence>
<dbReference type="PANTHER" id="PTHR23028">
    <property type="entry name" value="ACETYLTRANSFERASE"/>
    <property type="match status" value="1"/>
</dbReference>
<reference evidence="4 5" key="1">
    <citation type="submission" date="2018-07" db="EMBL/GenBank/DDBJ databases">
        <title>Microbacterium endoborsara sp. nov., a novel actinobacterium isolated from Borszczowia aralocaspica.</title>
        <authorList>
            <person name="An D."/>
        </authorList>
    </citation>
    <scope>NUCLEOTIDE SEQUENCE [LARGE SCALE GENOMIC DNA]</scope>
    <source>
        <strain evidence="4 5">C1.15228</strain>
    </source>
</reference>
<protein>
    <submittedName>
        <fullName evidence="4">Acyltransferase</fullName>
    </submittedName>
</protein>
<feature type="transmembrane region" description="Helical" evidence="1">
    <location>
        <begin position="82"/>
        <end position="102"/>
    </location>
</feature>
<dbReference type="GO" id="GO:0009103">
    <property type="term" value="P:lipopolysaccharide biosynthetic process"/>
    <property type="evidence" value="ECO:0007669"/>
    <property type="project" value="TreeGrafter"/>
</dbReference>
<feature type="transmembrane region" description="Helical" evidence="1">
    <location>
        <begin position="334"/>
        <end position="351"/>
    </location>
</feature>
<dbReference type="InterPro" id="IPR002656">
    <property type="entry name" value="Acyl_transf_3_dom"/>
</dbReference>
<evidence type="ECO:0000256" key="1">
    <source>
        <dbReference type="SAM" id="Phobius"/>
    </source>
</evidence>
<keyword evidence="1" id="KW-0472">Membrane</keyword>
<keyword evidence="1" id="KW-0812">Transmembrane</keyword>
<keyword evidence="4" id="KW-0808">Transferase</keyword>
<sequence>MIARVASVQSKGLRTDIQALRAFAVLVVLLNHLWPNHLSGGFIGVDVFFVISGYLITAHLFREHDRSGKIALGSFWARRAKRLLPAALLVLVVSAILAFIFIPAPRHQNDFIQIGWAAMYVLNWALSSQSLDYFAQEDGQTLVVHYWSLSVEEQFYIFWPILLTVVFFLVRSSSKKKRAGVVASTILIVIGSSFAYAVWGVATRPEAVYFETTARAWEFAVGALLALLPTVSLIWKRRLIPLVWVAWLGLGVSSLVLDGESGVPGFVALLPVFSAALIILVGEGEGALSPARVTSLKPIQWLGDVSYSAYLWHFPLIVVAPFVLGRWVTATEKLVILALALILADLTKRFIEDPMRFVALARVSPRAVLSGALASMIVIGGGLTGGTTFYRAQAEAAATQLLAEAQEAGAECFGAQAVLSGEECPASHVLADPAYLNASPEETLSEDDAELGGLSCVNEEHGDGVVRVCVEDYLPTDSAGEIALIGDSHLMVWRDAIRATAQDLDMHVRTYFKPGCPPSLNLELQTKGGADPVECTAWKTPAIEEIANDPDIDVVVTSAWSDSYRTPDGTDDDGSGYVEAWQMWLDAGKQVIVLNDTPRLRSTIADCILEDGVDSIDPCSRPRDEAVSETVLQRAAQEIVSDNFVIVDYTDVLCDEQRCHSVVGGIPAYRDSHHLSIPLTRSFGTQALRTELESATTD</sequence>
<feature type="transmembrane region" description="Helical" evidence="1">
    <location>
        <begin position="41"/>
        <end position="61"/>
    </location>
</feature>
<dbReference type="EMBL" id="QORO01000002">
    <property type="protein sequence ID" value="RCK59701.1"/>
    <property type="molecule type" value="Genomic_DNA"/>
</dbReference>
<feature type="transmembrane region" description="Helical" evidence="1">
    <location>
        <begin position="182"/>
        <end position="202"/>
    </location>
</feature>
<comment type="caution">
    <text evidence="4">The sequence shown here is derived from an EMBL/GenBank/DDBJ whole genome shotgun (WGS) entry which is preliminary data.</text>
</comment>
<gene>
    <name evidence="4" type="ORF">DTO57_05890</name>
</gene>
<dbReference type="Proteomes" id="UP000253508">
    <property type="component" value="Unassembled WGS sequence"/>
</dbReference>
<proteinExistence type="predicted"/>
<organism evidence="4 5">
    <name type="scientific">Microbacterium sorbitolivorans</name>
    <dbReference type="NCBI Taxonomy" id="1867410"/>
    <lineage>
        <taxon>Bacteria</taxon>
        <taxon>Bacillati</taxon>
        <taxon>Actinomycetota</taxon>
        <taxon>Actinomycetes</taxon>
        <taxon>Micrococcales</taxon>
        <taxon>Microbacteriaceae</taxon>
        <taxon>Microbacterium</taxon>
    </lineage>
</organism>
<accession>A0A367Y3T7</accession>
<dbReference type="InterPro" id="IPR043968">
    <property type="entry name" value="SGNH"/>
</dbReference>
<name>A0A367Y3T7_9MICO</name>
<keyword evidence="4" id="KW-0012">Acyltransferase</keyword>
<feature type="transmembrane region" description="Helical" evidence="1">
    <location>
        <begin position="363"/>
        <end position="383"/>
    </location>
</feature>
<feature type="transmembrane region" description="Helical" evidence="1">
    <location>
        <begin position="19"/>
        <end position="35"/>
    </location>
</feature>
<dbReference type="PANTHER" id="PTHR23028:SF53">
    <property type="entry name" value="ACYL_TRANSF_3 DOMAIN-CONTAINING PROTEIN"/>
    <property type="match status" value="1"/>
</dbReference>
<dbReference type="OrthoDB" id="3404679at2"/>